<dbReference type="InterPro" id="IPR018247">
    <property type="entry name" value="EF_Hand_1_Ca_BS"/>
</dbReference>
<dbReference type="InterPro" id="IPR039647">
    <property type="entry name" value="EF_hand_pair_protein_CML-like"/>
</dbReference>
<dbReference type="InterPro" id="IPR002048">
    <property type="entry name" value="EF_hand_dom"/>
</dbReference>
<name>A0A166D4P7_DAUCS</name>
<proteinExistence type="predicted"/>
<dbReference type="PANTHER" id="PTHR10891">
    <property type="entry name" value="EF-HAND CALCIUM-BINDING DOMAIN CONTAINING PROTEIN"/>
    <property type="match status" value="1"/>
</dbReference>
<dbReference type="InterPro" id="IPR011992">
    <property type="entry name" value="EF-hand-dom_pair"/>
</dbReference>
<dbReference type="SUPFAM" id="SSF47473">
    <property type="entry name" value="EF-hand"/>
    <property type="match status" value="1"/>
</dbReference>
<dbReference type="OrthoDB" id="26525at2759"/>
<keyword evidence="3" id="KW-0106">Calcium</keyword>
<dbReference type="GO" id="GO:0005509">
    <property type="term" value="F:calcium ion binding"/>
    <property type="evidence" value="ECO:0007669"/>
    <property type="project" value="InterPro"/>
</dbReference>
<evidence type="ECO:0000256" key="3">
    <source>
        <dbReference type="ARBA" id="ARBA00022837"/>
    </source>
</evidence>
<keyword evidence="2" id="KW-0677">Repeat</keyword>
<dbReference type="PROSITE" id="PS00018">
    <property type="entry name" value="EF_HAND_1"/>
    <property type="match status" value="2"/>
</dbReference>
<dbReference type="SMART" id="SM00054">
    <property type="entry name" value="EFh"/>
    <property type="match status" value="2"/>
</dbReference>
<reference evidence="4" key="1">
    <citation type="journal article" date="2016" name="Nat. Genet.">
        <title>A high-quality carrot genome assembly provides new insights into carotenoid accumulation and asterid genome evolution.</title>
        <authorList>
            <person name="Iorizzo M."/>
            <person name="Ellison S."/>
            <person name="Senalik D."/>
            <person name="Zeng P."/>
            <person name="Satapoomin P."/>
            <person name="Huang J."/>
            <person name="Bowman M."/>
            <person name="Iovene M."/>
            <person name="Sanseverino W."/>
            <person name="Cavagnaro P."/>
            <person name="Yildiz M."/>
            <person name="Macko-Podgorni A."/>
            <person name="Moranska E."/>
            <person name="Grzebelus E."/>
            <person name="Grzebelus D."/>
            <person name="Ashrafi H."/>
            <person name="Zheng Z."/>
            <person name="Cheng S."/>
            <person name="Spooner D."/>
            <person name="Van Deynze A."/>
            <person name="Simon P."/>
        </authorList>
    </citation>
    <scope>NUCLEOTIDE SEQUENCE</scope>
    <source>
        <tissue evidence="4">Leaf</tissue>
    </source>
</reference>
<dbReference type="Proteomes" id="UP000077755">
    <property type="component" value="Chromosome 2"/>
</dbReference>
<reference evidence="4" key="2">
    <citation type="submission" date="2022-03" db="EMBL/GenBank/DDBJ databases">
        <title>Draft title - Genomic analysis of global carrot germplasm unveils the trajectory of domestication and the origin of high carotenoid orange carrot.</title>
        <authorList>
            <person name="Iorizzo M."/>
            <person name="Ellison S."/>
            <person name="Senalik D."/>
            <person name="Macko-Podgorni A."/>
            <person name="Grzebelus D."/>
            <person name="Bostan H."/>
            <person name="Rolling W."/>
            <person name="Curaba J."/>
            <person name="Simon P."/>
        </authorList>
    </citation>
    <scope>NUCLEOTIDE SEQUENCE</scope>
    <source>
        <tissue evidence="4">Leaf</tissue>
    </source>
</reference>
<accession>A0A166D4P7</accession>
<organism evidence="4 5">
    <name type="scientific">Daucus carota subsp. sativus</name>
    <name type="common">Carrot</name>
    <dbReference type="NCBI Taxonomy" id="79200"/>
    <lineage>
        <taxon>Eukaryota</taxon>
        <taxon>Viridiplantae</taxon>
        <taxon>Streptophyta</taxon>
        <taxon>Embryophyta</taxon>
        <taxon>Tracheophyta</taxon>
        <taxon>Spermatophyta</taxon>
        <taxon>Magnoliopsida</taxon>
        <taxon>eudicotyledons</taxon>
        <taxon>Gunneridae</taxon>
        <taxon>Pentapetalae</taxon>
        <taxon>asterids</taxon>
        <taxon>campanulids</taxon>
        <taxon>Apiales</taxon>
        <taxon>Apiaceae</taxon>
        <taxon>Apioideae</taxon>
        <taxon>Scandiceae</taxon>
        <taxon>Daucinae</taxon>
        <taxon>Daucus</taxon>
        <taxon>Daucus sect. Daucus</taxon>
    </lineage>
</organism>
<dbReference type="Pfam" id="PF13499">
    <property type="entry name" value="EF-hand_7"/>
    <property type="match status" value="1"/>
</dbReference>
<protein>
    <submittedName>
        <fullName evidence="4">Uncharacterized protein</fullName>
    </submittedName>
</protein>
<dbReference type="CDD" id="cd00051">
    <property type="entry name" value="EFh"/>
    <property type="match status" value="1"/>
</dbReference>
<keyword evidence="5" id="KW-1185">Reference proteome</keyword>
<evidence type="ECO:0000313" key="5">
    <source>
        <dbReference type="Proteomes" id="UP000077755"/>
    </source>
</evidence>
<keyword evidence="1" id="KW-0479">Metal-binding</keyword>
<evidence type="ECO:0000256" key="1">
    <source>
        <dbReference type="ARBA" id="ARBA00022723"/>
    </source>
</evidence>
<dbReference type="PROSITE" id="PS50222">
    <property type="entry name" value="EF_HAND_2"/>
    <property type="match status" value="2"/>
</dbReference>
<dbReference type="AlphaFoldDB" id="A0A166D4P7"/>
<evidence type="ECO:0000313" key="4">
    <source>
        <dbReference type="EMBL" id="WOG87032.1"/>
    </source>
</evidence>
<evidence type="ECO:0000256" key="2">
    <source>
        <dbReference type="ARBA" id="ARBA00022737"/>
    </source>
</evidence>
<dbReference type="EMBL" id="CP093344">
    <property type="protein sequence ID" value="WOG87032.1"/>
    <property type="molecule type" value="Genomic_DNA"/>
</dbReference>
<gene>
    <name evidence="4" type="ORF">DCAR_0206252</name>
</gene>
<dbReference type="FunFam" id="1.10.238.10:FF:000302">
    <property type="entry name" value="Probable calcium-binding protein CML46"/>
    <property type="match status" value="1"/>
</dbReference>
<dbReference type="Gramene" id="KZN04721">
    <property type="protein sequence ID" value="KZN04721"/>
    <property type="gene ID" value="DCAR_005558"/>
</dbReference>
<sequence length="206" mass="23859">MSRLISYLDQFPMLLSVAIVVIGLLEFIFSPIDINWFERVCKYFSRSFSSLQYQTVKLSDIFRHKAGTVKQEDFELTKRDPVLSGQVHDPSLRTEDVEMVFGRLGISGHPREDERLQERLGVEYFSSMFEENEPSLDEVKEAFDVFDLNRDGFIDAIELQRVLCGLGVSDGSDIENCKLMIRGFDENRDGRIDFREFVKLMEKSFG</sequence>
<dbReference type="Gene3D" id="1.10.238.10">
    <property type="entry name" value="EF-hand"/>
    <property type="match status" value="1"/>
</dbReference>